<evidence type="ECO:0000256" key="5">
    <source>
        <dbReference type="SAM" id="MobiDB-lite"/>
    </source>
</evidence>
<evidence type="ECO:0000256" key="4">
    <source>
        <dbReference type="ARBA" id="ARBA00023136"/>
    </source>
</evidence>
<dbReference type="OrthoDB" id="2088264at2"/>
<dbReference type="InterPro" id="IPR010445">
    <property type="entry name" value="LapA_dom"/>
</dbReference>
<feature type="transmembrane region" description="Helical" evidence="6">
    <location>
        <begin position="38"/>
        <end position="61"/>
    </location>
</feature>
<name>B1I275_DESAP</name>
<proteinExistence type="predicted"/>
<feature type="region of interest" description="Disordered" evidence="5">
    <location>
        <begin position="81"/>
        <end position="124"/>
    </location>
</feature>
<keyword evidence="3 6" id="KW-1133">Transmembrane helix</keyword>
<accession>B1I275</accession>
<keyword evidence="1" id="KW-1003">Cell membrane</keyword>
<evidence type="ECO:0000256" key="6">
    <source>
        <dbReference type="SAM" id="Phobius"/>
    </source>
</evidence>
<evidence type="ECO:0000259" key="7">
    <source>
        <dbReference type="Pfam" id="PF06305"/>
    </source>
</evidence>
<dbReference type="KEGG" id="dau:Daud_0561"/>
<organism evidence="8 9">
    <name type="scientific">Desulforudis audaxviator (strain MP104C)</name>
    <dbReference type="NCBI Taxonomy" id="477974"/>
    <lineage>
        <taxon>Bacteria</taxon>
        <taxon>Bacillati</taxon>
        <taxon>Bacillota</taxon>
        <taxon>Clostridia</taxon>
        <taxon>Thermoanaerobacterales</taxon>
        <taxon>Candidatus Desulforudaceae</taxon>
        <taxon>Candidatus Desulforudis</taxon>
    </lineage>
</organism>
<dbReference type="RefSeq" id="WP_012301691.1">
    <property type="nucleotide sequence ID" value="NC_010424.1"/>
</dbReference>
<dbReference type="AlphaFoldDB" id="B1I275"/>
<keyword evidence="4 6" id="KW-0472">Membrane</keyword>
<dbReference type="PANTHER" id="PTHR41335:SF1">
    <property type="entry name" value="MEMBRANE PROTEIN"/>
    <property type="match status" value="1"/>
</dbReference>
<dbReference type="Proteomes" id="UP000008544">
    <property type="component" value="Chromosome"/>
</dbReference>
<protein>
    <recommendedName>
        <fullName evidence="7">Lipopolysaccharide assembly protein A domain-containing protein</fullName>
    </recommendedName>
</protein>
<evidence type="ECO:0000256" key="2">
    <source>
        <dbReference type="ARBA" id="ARBA00022692"/>
    </source>
</evidence>
<evidence type="ECO:0000256" key="3">
    <source>
        <dbReference type="ARBA" id="ARBA00022989"/>
    </source>
</evidence>
<evidence type="ECO:0000313" key="8">
    <source>
        <dbReference type="EMBL" id="ACA59102.1"/>
    </source>
</evidence>
<evidence type="ECO:0000256" key="1">
    <source>
        <dbReference type="ARBA" id="ARBA00022475"/>
    </source>
</evidence>
<dbReference type="Pfam" id="PF06305">
    <property type="entry name" value="LapA_dom"/>
    <property type="match status" value="1"/>
</dbReference>
<keyword evidence="2 6" id="KW-0812">Transmembrane</keyword>
<feature type="compositionally biased region" description="Basic and acidic residues" evidence="5">
    <location>
        <begin position="113"/>
        <end position="124"/>
    </location>
</feature>
<dbReference type="eggNOG" id="COG5416">
    <property type="taxonomic scope" value="Bacteria"/>
</dbReference>
<dbReference type="STRING" id="477974.Daud_0561"/>
<evidence type="ECO:0000313" key="9">
    <source>
        <dbReference type="Proteomes" id="UP000008544"/>
    </source>
</evidence>
<dbReference type="PANTHER" id="PTHR41335">
    <property type="entry name" value="MEMBRANE PROTEIN-RELATED"/>
    <property type="match status" value="1"/>
</dbReference>
<keyword evidence="9" id="KW-1185">Reference proteome</keyword>
<reference evidence="9" key="1">
    <citation type="submission" date="2007-10" db="EMBL/GenBank/DDBJ databases">
        <title>Complete sequence of chromosome of Desulforudis audaxviator MP104C.</title>
        <authorList>
            <person name="Copeland A."/>
            <person name="Lucas S."/>
            <person name="Lapidus A."/>
            <person name="Barry K."/>
            <person name="Glavina del Rio T."/>
            <person name="Dalin E."/>
            <person name="Tice H."/>
            <person name="Bruce D."/>
            <person name="Pitluck S."/>
            <person name="Lowry S.R."/>
            <person name="Larimer F."/>
            <person name="Land M.L."/>
            <person name="Hauser L."/>
            <person name="Kyrpides N."/>
            <person name="Ivanova N.N."/>
            <person name="Richardson P."/>
        </authorList>
    </citation>
    <scope>NUCLEOTIDE SEQUENCE [LARGE SCALE GENOMIC DNA]</scope>
    <source>
        <strain evidence="9">MP104C</strain>
    </source>
</reference>
<dbReference type="GO" id="GO:0005886">
    <property type="term" value="C:plasma membrane"/>
    <property type="evidence" value="ECO:0007669"/>
    <property type="project" value="InterPro"/>
</dbReference>
<dbReference type="EMBL" id="CP000860">
    <property type="protein sequence ID" value="ACA59102.1"/>
    <property type="molecule type" value="Genomic_DNA"/>
</dbReference>
<gene>
    <name evidence="8" type="ordered locus">Daud_0561</name>
</gene>
<reference evidence="8 9" key="2">
    <citation type="journal article" date="2008" name="Science">
        <title>Environmental genomics reveals a single-species ecosystem deep within Earth.</title>
        <authorList>
            <person name="Chivian D."/>
            <person name="Brodie E.L."/>
            <person name="Alm E.J."/>
            <person name="Culley D.E."/>
            <person name="Dehal P.S."/>
            <person name="Desantis T.Z."/>
            <person name="Gihring T.M."/>
            <person name="Lapidus A."/>
            <person name="Lin L.H."/>
            <person name="Lowry S.R."/>
            <person name="Moser D.P."/>
            <person name="Richardson P.M."/>
            <person name="Southam G."/>
            <person name="Wanger G."/>
            <person name="Pratt L.M."/>
            <person name="Andersen G.L."/>
            <person name="Hazen T.C."/>
            <person name="Brockman F.J."/>
            <person name="Arkin A.P."/>
            <person name="Onstott T.C."/>
        </authorList>
    </citation>
    <scope>NUCLEOTIDE SEQUENCE [LARGE SCALE GENOMIC DNA]</scope>
    <source>
        <strain evidence="8 9">MP104C</strain>
    </source>
</reference>
<sequence length="124" mass="13417">MQLFLFFGLLFAFLVAVFAVQNADPVDIEFLFWWVKDVSLSLVVLGSVFAGALIALVLGFARQFRMARRIKELTAKLAGYEMGSKGTPRPEKQHKPAAAGEARPGPEPGGDAPAEKEAGPGIRE</sequence>
<dbReference type="HOGENOM" id="CLU_142842_4_0_9"/>
<feature type="domain" description="Lipopolysaccharide assembly protein A" evidence="7">
    <location>
        <begin position="21"/>
        <end position="81"/>
    </location>
</feature>